<organism evidence="2">
    <name type="scientific">Anguilla anguilla</name>
    <name type="common">European freshwater eel</name>
    <name type="synonym">Muraena anguilla</name>
    <dbReference type="NCBI Taxonomy" id="7936"/>
    <lineage>
        <taxon>Eukaryota</taxon>
        <taxon>Metazoa</taxon>
        <taxon>Chordata</taxon>
        <taxon>Craniata</taxon>
        <taxon>Vertebrata</taxon>
        <taxon>Euteleostomi</taxon>
        <taxon>Actinopterygii</taxon>
        <taxon>Neopterygii</taxon>
        <taxon>Teleostei</taxon>
        <taxon>Anguilliformes</taxon>
        <taxon>Anguillidae</taxon>
        <taxon>Anguilla</taxon>
    </lineage>
</organism>
<keyword evidence="1" id="KW-0812">Transmembrane</keyword>
<feature type="transmembrane region" description="Helical" evidence="1">
    <location>
        <begin position="18"/>
        <end position="40"/>
    </location>
</feature>
<accession>A0A0E9R8G7</accession>
<keyword evidence="1" id="KW-0472">Membrane</keyword>
<evidence type="ECO:0000313" key="2">
    <source>
        <dbReference type="EMBL" id="JAH24750.1"/>
    </source>
</evidence>
<dbReference type="AlphaFoldDB" id="A0A0E9R8G7"/>
<protein>
    <submittedName>
        <fullName evidence="2">Uncharacterized protein</fullName>
    </submittedName>
</protein>
<sequence length="56" mass="6538">MCSRCDIQCKYDCSSYDYLFGTFLYSMLALSSICCSCCSFNMHYMHLVMIELFTIT</sequence>
<evidence type="ECO:0000256" key="1">
    <source>
        <dbReference type="SAM" id="Phobius"/>
    </source>
</evidence>
<dbReference type="EMBL" id="GBXM01083827">
    <property type="protein sequence ID" value="JAH24750.1"/>
    <property type="molecule type" value="Transcribed_RNA"/>
</dbReference>
<reference evidence="2" key="2">
    <citation type="journal article" date="2015" name="Fish Shellfish Immunol.">
        <title>Early steps in the European eel (Anguilla anguilla)-Vibrio vulnificus interaction in the gills: Role of the RtxA13 toxin.</title>
        <authorList>
            <person name="Callol A."/>
            <person name="Pajuelo D."/>
            <person name="Ebbesson L."/>
            <person name="Teles M."/>
            <person name="MacKenzie S."/>
            <person name="Amaro C."/>
        </authorList>
    </citation>
    <scope>NUCLEOTIDE SEQUENCE</scope>
</reference>
<name>A0A0E9R8G7_ANGAN</name>
<reference evidence="2" key="1">
    <citation type="submission" date="2014-11" db="EMBL/GenBank/DDBJ databases">
        <authorList>
            <person name="Amaro Gonzalez C."/>
        </authorList>
    </citation>
    <scope>NUCLEOTIDE SEQUENCE</scope>
</reference>
<keyword evidence="1" id="KW-1133">Transmembrane helix</keyword>
<proteinExistence type="predicted"/>